<comment type="caution">
    <text evidence="1">The sequence shown here is derived from an EMBL/GenBank/DDBJ whole genome shotgun (WGS) entry which is preliminary data.</text>
</comment>
<dbReference type="EMBL" id="MU394289">
    <property type="protein sequence ID" value="KAI6090812.1"/>
    <property type="molecule type" value="Genomic_DNA"/>
</dbReference>
<sequence length="271" mass="28524">MYKPIISTAALLLSLRAVQAIPDPIICEDTLDGSPPFDSRDVPCILGCGVPVAIATGSLLPGSVNETDIPYCQLNCVHDDATPAQSAAAPDCRRSCQVMNQATPENIGWCMYWCVDGYSDLVETTKCVPSLTYGDEITTTDGSWTITYRPFTTPAAWQSWYKTQTVLPRSTTVQGIVITAPPATPTPTSTTTIVSTGTGTESNQSTQETLTSASTTVVNGTESIEAESAVDTATGDQSKLSPSATGMGSRPSRGILSLMLNIIGTLMLIAS</sequence>
<organism evidence="1 2">
    <name type="scientific">Hypoxylon rubiginosum</name>
    <dbReference type="NCBI Taxonomy" id="110542"/>
    <lineage>
        <taxon>Eukaryota</taxon>
        <taxon>Fungi</taxon>
        <taxon>Dikarya</taxon>
        <taxon>Ascomycota</taxon>
        <taxon>Pezizomycotina</taxon>
        <taxon>Sordariomycetes</taxon>
        <taxon>Xylariomycetidae</taxon>
        <taxon>Xylariales</taxon>
        <taxon>Hypoxylaceae</taxon>
        <taxon>Hypoxylon</taxon>
    </lineage>
</organism>
<gene>
    <name evidence="1" type="ORF">F4821DRAFT_227943</name>
</gene>
<proteinExistence type="predicted"/>
<accession>A0ACC0DDG7</accession>
<dbReference type="Proteomes" id="UP001497680">
    <property type="component" value="Unassembled WGS sequence"/>
</dbReference>
<evidence type="ECO:0000313" key="1">
    <source>
        <dbReference type="EMBL" id="KAI6090812.1"/>
    </source>
</evidence>
<name>A0ACC0DDG7_9PEZI</name>
<keyword evidence="2" id="KW-1185">Reference proteome</keyword>
<evidence type="ECO:0000313" key="2">
    <source>
        <dbReference type="Proteomes" id="UP001497680"/>
    </source>
</evidence>
<reference evidence="1 2" key="1">
    <citation type="journal article" date="2022" name="New Phytol.">
        <title>Ecological generalism drives hyperdiversity of secondary metabolite gene clusters in xylarialean endophytes.</title>
        <authorList>
            <person name="Franco M.E.E."/>
            <person name="Wisecaver J.H."/>
            <person name="Arnold A.E."/>
            <person name="Ju Y.M."/>
            <person name="Slot J.C."/>
            <person name="Ahrendt S."/>
            <person name="Moore L.P."/>
            <person name="Eastman K.E."/>
            <person name="Scott K."/>
            <person name="Konkel Z."/>
            <person name="Mondo S.J."/>
            <person name="Kuo A."/>
            <person name="Hayes R.D."/>
            <person name="Haridas S."/>
            <person name="Andreopoulos B."/>
            <person name="Riley R."/>
            <person name="LaButti K."/>
            <person name="Pangilinan J."/>
            <person name="Lipzen A."/>
            <person name="Amirebrahimi M."/>
            <person name="Yan J."/>
            <person name="Adam C."/>
            <person name="Keymanesh K."/>
            <person name="Ng V."/>
            <person name="Louie K."/>
            <person name="Northen T."/>
            <person name="Drula E."/>
            <person name="Henrissat B."/>
            <person name="Hsieh H.M."/>
            <person name="Youens-Clark K."/>
            <person name="Lutzoni F."/>
            <person name="Miadlikowska J."/>
            <person name="Eastwood D.C."/>
            <person name="Hamelin R.C."/>
            <person name="Grigoriev I.V."/>
            <person name="U'Ren J.M."/>
        </authorList>
    </citation>
    <scope>NUCLEOTIDE SEQUENCE [LARGE SCALE GENOMIC DNA]</scope>
    <source>
        <strain evidence="1 2">ER1909</strain>
    </source>
</reference>
<protein>
    <submittedName>
        <fullName evidence="1">Uncharacterized protein</fullName>
    </submittedName>
</protein>